<evidence type="ECO:0000256" key="4">
    <source>
        <dbReference type="ARBA" id="ARBA00022840"/>
    </source>
</evidence>
<dbReference type="InterPro" id="IPR027417">
    <property type="entry name" value="P-loop_NTPase"/>
</dbReference>
<dbReference type="GO" id="GO:0003676">
    <property type="term" value="F:nucleic acid binding"/>
    <property type="evidence" value="ECO:0007669"/>
    <property type="project" value="InterPro"/>
</dbReference>
<evidence type="ECO:0000256" key="2">
    <source>
        <dbReference type="ARBA" id="ARBA00022801"/>
    </source>
</evidence>
<comment type="caution">
    <text evidence="6">The sequence shown here is derived from an EMBL/GenBank/DDBJ whole genome shotgun (WGS) entry which is preliminary data.</text>
</comment>
<keyword evidence="3 6" id="KW-0347">Helicase</keyword>
<dbReference type="GO" id="GO:0016787">
    <property type="term" value="F:hydrolase activity"/>
    <property type="evidence" value="ECO:0007669"/>
    <property type="project" value="UniProtKB-KW"/>
</dbReference>
<keyword evidence="4" id="KW-0067">ATP-binding</keyword>
<accession>K1YPB2</accession>
<dbReference type="SMART" id="SM00487">
    <property type="entry name" value="DEXDc"/>
    <property type="match status" value="1"/>
</dbReference>
<dbReference type="Gene3D" id="3.40.50.300">
    <property type="entry name" value="P-loop containing nucleotide triphosphate hydrolases"/>
    <property type="match status" value="2"/>
</dbReference>
<proteinExistence type="predicted"/>
<sequence length="1028" mass="122580">MTQSALLSNSYFKLARDISEKKEFQEEYGLLYKIGVLYDLWSIAGTEHRDIIKTSLDLSIEIINCDKKYEDIIIRLLESAFIFANLDSNNELNSYEVIEEMDGLRNKAYRIAISIYFYGKYLQHSWDISNTLFNNNIIIYRLFTRLWILTKARNEKIEDVDVFSMDLQGKIEATRKEIRNRFCIGDELLLWKKFKNDEIFFSDFQKTVMEKLIWNFETSESIAISAPTSAGKTFVLKRYIVYKLVESVEKDKPINIAFIVPSKALINELKIDFSQLFSDYWIDDVCFIHTHITWSDYKENYKSFSNLFILTQERLNYFYSDIESWIKFDILIVDEAHKVGYGYRWTLLSYIIAKLKKDHPYTQIVLLAPLINKLHKFKGEFWLHSLVEKFSNFWLVAKNFIKVDGIREEKWWRTHFYLDLWNEYPWKKLLLFKLKKHLGESVSNPSQNKALSYLAKNFGENATQSIIFRYWPGNVKSQAEALFNSLQEPDRADSVIDLWNYLTDILPKDFDLKEYLKRGIGYHNWALPISIKSNIEKLFREWKLQYLCANSTLLEGVNLPAKNIFISTDWKAPSISRLDLKNLVGRSWRLNEHLSGNIFLVNCQEFEDKLPTTEPWLENVEHNISNTLNDSESTKILGNTKLDRFMIYLSPGTKFNEPLLLSDELAKTERVDFEYMTGYLISCHIEETQNYKDQSSQQTIAYTEPNLYNIEEGKYLMKYIKKVGEFIYENSDLKLEKLAKLQDLVKNIYSDIFNETKWDLPFLNLIKRNIFLDPRKQLDFYIRVSNGNDDFIKNNIWEYSEIIGLLTSKTQLYTDYISVWEKNISIYLTEKSEKLKGLIREVQKWFVQRYFYIQEDEQCIISFSWESYVWQMESMILRWINSVPLRSILWKNKKYYISNLQTLTKEVHFNYLNAFSIYFEIANLGYKKYLMNLGFDIDEIDNIKGLDTNFIYYLELWTYLPNLVYLIWKWVSRESAIWLMQNKYINSFPGIWNLSETYFLSNRERLLNLLNLNKKTVIRDELEKFIYS</sequence>
<dbReference type="PROSITE" id="PS51192">
    <property type="entry name" value="HELICASE_ATP_BIND_1"/>
    <property type="match status" value="1"/>
</dbReference>
<dbReference type="InterPro" id="IPR050474">
    <property type="entry name" value="Hel308_SKI2-like"/>
</dbReference>
<dbReference type="PANTHER" id="PTHR47961:SF6">
    <property type="entry name" value="DNA-DIRECTED DNA POLYMERASE"/>
    <property type="match status" value="1"/>
</dbReference>
<dbReference type="InterPro" id="IPR014001">
    <property type="entry name" value="Helicase_ATP-bd"/>
</dbReference>
<dbReference type="PANTHER" id="PTHR47961">
    <property type="entry name" value="DNA POLYMERASE THETA, PUTATIVE (AFU_ORTHOLOGUE AFUA_1G05260)-RELATED"/>
    <property type="match status" value="1"/>
</dbReference>
<evidence type="ECO:0000256" key="3">
    <source>
        <dbReference type="ARBA" id="ARBA00022806"/>
    </source>
</evidence>
<dbReference type="GO" id="GO:0005524">
    <property type="term" value="F:ATP binding"/>
    <property type="evidence" value="ECO:0007669"/>
    <property type="project" value="UniProtKB-KW"/>
</dbReference>
<keyword evidence="2" id="KW-0378">Hydrolase</keyword>
<organism evidence="6">
    <name type="scientific">uncultured bacterium</name>
    <name type="common">gcode 4</name>
    <dbReference type="NCBI Taxonomy" id="1234023"/>
    <lineage>
        <taxon>Bacteria</taxon>
        <taxon>environmental samples</taxon>
    </lineage>
</organism>
<dbReference type="InterPro" id="IPR011545">
    <property type="entry name" value="DEAD/DEAH_box_helicase_dom"/>
</dbReference>
<keyword evidence="1" id="KW-0547">Nucleotide-binding</keyword>
<dbReference type="Pfam" id="PF00270">
    <property type="entry name" value="DEAD"/>
    <property type="match status" value="1"/>
</dbReference>
<dbReference type="GO" id="GO:0004386">
    <property type="term" value="F:helicase activity"/>
    <property type="evidence" value="ECO:0007669"/>
    <property type="project" value="UniProtKB-KW"/>
</dbReference>
<gene>
    <name evidence="6" type="ORF">ACD_71C00007G0007</name>
</gene>
<dbReference type="AlphaFoldDB" id="K1YPB2"/>
<evidence type="ECO:0000256" key="1">
    <source>
        <dbReference type="ARBA" id="ARBA00022741"/>
    </source>
</evidence>
<feature type="domain" description="Helicase ATP-binding" evidence="5">
    <location>
        <begin position="213"/>
        <end position="389"/>
    </location>
</feature>
<dbReference type="SUPFAM" id="SSF52540">
    <property type="entry name" value="P-loop containing nucleoside triphosphate hydrolases"/>
    <property type="match status" value="1"/>
</dbReference>
<evidence type="ECO:0000313" key="6">
    <source>
        <dbReference type="EMBL" id="EKD44785.1"/>
    </source>
</evidence>
<dbReference type="EMBL" id="AMFJ01028738">
    <property type="protein sequence ID" value="EKD44785.1"/>
    <property type="molecule type" value="Genomic_DNA"/>
</dbReference>
<name>K1YPB2_9BACT</name>
<reference evidence="6" key="1">
    <citation type="journal article" date="2012" name="Science">
        <title>Fermentation, hydrogen, and sulfur metabolism in multiple uncultivated bacterial phyla.</title>
        <authorList>
            <person name="Wrighton K.C."/>
            <person name="Thomas B.C."/>
            <person name="Sharon I."/>
            <person name="Miller C.S."/>
            <person name="Castelle C.J."/>
            <person name="VerBerkmoes N.C."/>
            <person name="Wilkins M.J."/>
            <person name="Hettich R.L."/>
            <person name="Lipton M.S."/>
            <person name="Williams K.H."/>
            <person name="Long P.E."/>
            <person name="Banfield J.F."/>
        </authorList>
    </citation>
    <scope>NUCLEOTIDE SEQUENCE [LARGE SCALE GENOMIC DNA]</scope>
</reference>
<protein>
    <submittedName>
        <fullName evidence="6">DEAD/DEAH box helicase protein</fullName>
    </submittedName>
</protein>
<evidence type="ECO:0000259" key="5">
    <source>
        <dbReference type="PROSITE" id="PS51192"/>
    </source>
</evidence>